<keyword evidence="1" id="KW-1133">Transmembrane helix</keyword>
<dbReference type="RefSeq" id="WP_021681754.1">
    <property type="nucleotide sequence ID" value="NZ_KI260371.1"/>
</dbReference>
<feature type="transmembrane region" description="Helical" evidence="1">
    <location>
        <begin position="167"/>
        <end position="188"/>
    </location>
</feature>
<dbReference type="HOGENOM" id="CLU_096106_0_0_9"/>
<dbReference type="OrthoDB" id="1696382at2"/>
<dbReference type="EMBL" id="AWVF01000465">
    <property type="protein sequence ID" value="ERJ86788.1"/>
    <property type="molecule type" value="Genomic_DNA"/>
</dbReference>
<protein>
    <submittedName>
        <fullName evidence="2">TIGR02206 family protein</fullName>
    </submittedName>
</protein>
<evidence type="ECO:0000256" key="1">
    <source>
        <dbReference type="SAM" id="Phobius"/>
    </source>
</evidence>
<gene>
    <name evidence="2" type="ORF">RUMCAL_03444</name>
</gene>
<name>U2LI57_9FIRM</name>
<feature type="transmembrane region" description="Helical" evidence="1">
    <location>
        <begin position="20"/>
        <end position="41"/>
    </location>
</feature>
<feature type="transmembrane region" description="Helical" evidence="1">
    <location>
        <begin position="216"/>
        <end position="236"/>
    </location>
</feature>
<dbReference type="AlphaFoldDB" id="U2LI57"/>
<keyword evidence="3" id="KW-1185">Reference proteome</keyword>
<proteinExistence type="predicted"/>
<dbReference type="eggNOG" id="ENOG50334YA">
    <property type="taxonomic scope" value="Bacteria"/>
</dbReference>
<keyword evidence="1" id="KW-0472">Membrane</keyword>
<dbReference type="Proteomes" id="UP000016662">
    <property type="component" value="Unassembled WGS sequence"/>
</dbReference>
<evidence type="ECO:0000313" key="2">
    <source>
        <dbReference type="EMBL" id="ERJ86788.1"/>
    </source>
</evidence>
<sequence length="244" mass="27413">MTYFWTIQEHVPDGLGFRLFGIAHLLWLGGIVLAVLAIALTCRRWKPETVHRLLCGLTWAALLLEICKDGVLLYTGQFRPNYLPLDLCGLSIFVEFAAVRKPRPLLLEPVYSLSLPGACLALLFPNWFSLPLWNFFSLHSFLLHGLLVLVPAVLLARGILRPNWKRLPFCFTCVAAACVPVSLVNRHFGTNFFFLERPSSGSPLVWFEQVFGSHLIGLPVLMALIWAGMYGIPAVLRRLCGGRR</sequence>
<evidence type="ECO:0000313" key="3">
    <source>
        <dbReference type="Proteomes" id="UP000016662"/>
    </source>
</evidence>
<comment type="caution">
    <text evidence="2">The sequence shown here is derived from an EMBL/GenBank/DDBJ whole genome shotgun (WGS) entry which is preliminary data.</text>
</comment>
<accession>U2LI57</accession>
<reference evidence="2 3" key="1">
    <citation type="submission" date="2013-07" db="EMBL/GenBank/DDBJ databases">
        <authorList>
            <person name="Weinstock G."/>
            <person name="Sodergren E."/>
            <person name="Wylie T."/>
            <person name="Fulton L."/>
            <person name="Fulton R."/>
            <person name="Fronick C."/>
            <person name="O'Laughlin M."/>
            <person name="Godfrey J."/>
            <person name="Miner T."/>
            <person name="Herter B."/>
            <person name="Appelbaum E."/>
            <person name="Cordes M."/>
            <person name="Lek S."/>
            <person name="Wollam A."/>
            <person name="Pepin K.H."/>
            <person name="Palsikar V.B."/>
            <person name="Mitreva M."/>
            <person name="Wilson R.K."/>
        </authorList>
    </citation>
    <scope>NUCLEOTIDE SEQUENCE [LARGE SCALE GENOMIC DNA]</scope>
    <source>
        <strain evidence="2 3">ATCC 27760</strain>
    </source>
</reference>
<keyword evidence="1" id="KW-0812">Transmembrane</keyword>
<feature type="transmembrane region" description="Helical" evidence="1">
    <location>
        <begin position="141"/>
        <end position="160"/>
    </location>
</feature>
<feature type="transmembrane region" description="Helical" evidence="1">
    <location>
        <begin position="110"/>
        <end position="129"/>
    </location>
</feature>
<organism evidence="2 3">
    <name type="scientific">Ruminococcus callidus ATCC 27760</name>
    <dbReference type="NCBI Taxonomy" id="411473"/>
    <lineage>
        <taxon>Bacteria</taxon>
        <taxon>Bacillati</taxon>
        <taxon>Bacillota</taxon>
        <taxon>Clostridia</taxon>
        <taxon>Eubacteriales</taxon>
        <taxon>Oscillospiraceae</taxon>
        <taxon>Ruminococcus</taxon>
    </lineage>
</organism>
<dbReference type="Pfam" id="PF14808">
    <property type="entry name" value="TMEM164"/>
    <property type="match status" value="1"/>
</dbReference>
<dbReference type="PATRIC" id="fig|411473.3.peg.2889"/>